<dbReference type="EMBL" id="AP035768">
    <property type="protein sequence ID" value="BFO19396.1"/>
    <property type="molecule type" value="Genomic_DNA"/>
</dbReference>
<dbReference type="InterPro" id="IPR043129">
    <property type="entry name" value="ATPase_NBD"/>
</dbReference>
<gene>
    <name evidence="1" type="ORF">SHKM778_57840</name>
</gene>
<protein>
    <recommendedName>
        <fullName evidence="2">ROK family protein</fullName>
    </recommendedName>
</protein>
<proteinExistence type="predicted"/>
<name>A0AAT9HPJ8_9ACTN</name>
<dbReference type="AlphaFoldDB" id="A0AAT9HPJ8"/>
<reference evidence="1" key="1">
    <citation type="submission" date="2024-06" db="EMBL/GenBank/DDBJ databases">
        <authorList>
            <consortium name="consrtm"/>
            <person name="Uemura M."/>
            <person name="Terahara T."/>
        </authorList>
    </citation>
    <scope>NUCLEOTIDE SEQUENCE</scope>
    <source>
        <strain evidence="1">KM77-8</strain>
    </source>
</reference>
<reference evidence="1" key="2">
    <citation type="submission" date="2024-07" db="EMBL/GenBank/DDBJ databases">
        <title>Streptomyces haneummycinica sp. nov., a new antibiotic-producing actinobacterium isolated from marine sediment.</title>
        <authorList>
            <person name="Uemura M."/>
            <person name="Hamada M."/>
            <person name="Hirano S."/>
            <person name="Kobayashi K."/>
            <person name="Ohshiro T."/>
            <person name="Kobayashi T."/>
            <person name="Terahara T."/>
        </authorList>
    </citation>
    <scope>NUCLEOTIDE SEQUENCE</scope>
    <source>
        <strain evidence="1">KM77-8</strain>
    </source>
</reference>
<accession>A0AAT9HPJ8</accession>
<evidence type="ECO:0000313" key="1">
    <source>
        <dbReference type="EMBL" id="BFO19396.1"/>
    </source>
</evidence>
<dbReference type="SUPFAM" id="SSF53067">
    <property type="entry name" value="Actin-like ATPase domain"/>
    <property type="match status" value="1"/>
</dbReference>
<sequence length="60" mass="5962">MGKAGEVLFAPLRKALTEYATLSFVQRLAVTPAQMGTDAGLVGAAAAALAGRTDTAVAAV</sequence>
<organism evidence="1">
    <name type="scientific">Streptomyces haneummycinicus</name>
    <dbReference type="NCBI Taxonomy" id="3074435"/>
    <lineage>
        <taxon>Bacteria</taxon>
        <taxon>Bacillati</taxon>
        <taxon>Actinomycetota</taxon>
        <taxon>Actinomycetes</taxon>
        <taxon>Kitasatosporales</taxon>
        <taxon>Streptomycetaceae</taxon>
        <taxon>Streptomyces</taxon>
    </lineage>
</organism>
<evidence type="ECO:0008006" key="2">
    <source>
        <dbReference type="Google" id="ProtNLM"/>
    </source>
</evidence>
<dbReference type="Gene3D" id="3.30.420.40">
    <property type="match status" value="1"/>
</dbReference>